<dbReference type="Proteomes" id="UP000223606">
    <property type="component" value="Chromosome 1"/>
</dbReference>
<dbReference type="KEGG" id="hdi:HDIA_2614"/>
<keyword evidence="3" id="KW-1185">Reference proteome</keyword>
<evidence type="ECO:0000313" key="2">
    <source>
        <dbReference type="EMBL" id="SON56155.1"/>
    </source>
</evidence>
<accession>A0A2C9D9A5</accession>
<dbReference type="InterPro" id="IPR043605">
    <property type="entry name" value="DUF883_C"/>
</dbReference>
<dbReference type="AlphaFoldDB" id="A0A2C9D9A5"/>
<dbReference type="OrthoDB" id="8454349at2"/>
<organism evidence="2 3">
    <name type="scientific">Hartmannibacter diazotrophicus</name>
    <dbReference type="NCBI Taxonomy" id="1482074"/>
    <lineage>
        <taxon>Bacteria</taxon>
        <taxon>Pseudomonadati</taxon>
        <taxon>Pseudomonadota</taxon>
        <taxon>Alphaproteobacteria</taxon>
        <taxon>Hyphomicrobiales</taxon>
        <taxon>Pleomorphomonadaceae</taxon>
        <taxon>Hartmannibacter</taxon>
    </lineage>
</organism>
<gene>
    <name evidence="2" type="ORF">HDIA_2614</name>
</gene>
<evidence type="ECO:0000313" key="3">
    <source>
        <dbReference type="Proteomes" id="UP000223606"/>
    </source>
</evidence>
<proteinExistence type="predicted"/>
<reference evidence="3" key="1">
    <citation type="submission" date="2017-09" db="EMBL/GenBank/DDBJ databases">
        <title>Genome sequence of Nannocystis excedens DSM 71.</title>
        <authorList>
            <person name="Blom J."/>
        </authorList>
    </citation>
    <scope>NUCLEOTIDE SEQUENCE [LARGE SCALE GENOMIC DNA]</scope>
    <source>
        <strain evidence="3">type strain: E19</strain>
    </source>
</reference>
<evidence type="ECO:0000259" key="1">
    <source>
        <dbReference type="Pfam" id="PF19029"/>
    </source>
</evidence>
<sequence length="111" mass="11303">MATTTQQTGKNGTAAASAEDIEAQITQLREDIAALTRSVGNFGAAKADGYKAKVNSAASDAMAASQTAVNALRAELEGAEKTVIDQVRAKPLQAIGIAAAAGFLLAVLSRR</sequence>
<feature type="domain" description="DUF883" evidence="1">
    <location>
        <begin position="87"/>
        <end position="109"/>
    </location>
</feature>
<name>A0A2C9D9A5_9HYPH</name>
<dbReference type="EMBL" id="LT960614">
    <property type="protein sequence ID" value="SON56155.1"/>
    <property type="molecule type" value="Genomic_DNA"/>
</dbReference>
<protein>
    <recommendedName>
        <fullName evidence="1">DUF883 domain-containing protein</fullName>
    </recommendedName>
</protein>
<dbReference type="RefSeq" id="WP_099556576.1">
    <property type="nucleotide sequence ID" value="NZ_LT960614.1"/>
</dbReference>
<dbReference type="Pfam" id="PF19029">
    <property type="entry name" value="DUF883_C"/>
    <property type="match status" value="1"/>
</dbReference>